<evidence type="ECO:0000313" key="1">
    <source>
        <dbReference type="EMBL" id="EKC74755.1"/>
    </source>
</evidence>
<reference evidence="1" key="1">
    <citation type="journal article" date="2013" name="Environ. Microbiol.">
        <title>Microbiota from the distal guts of lean and obese adolescents exhibit partial functional redundancy besides clear differences in community structure.</title>
        <authorList>
            <person name="Ferrer M."/>
            <person name="Ruiz A."/>
            <person name="Lanza F."/>
            <person name="Haange S.B."/>
            <person name="Oberbach A."/>
            <person name="Till H."/>
            <person name="Bargiela R."/>
            <person name="Campoy C."/>
            <person name="Segura M.T."/>
            <person name="Richter M."/>
            <person name="von Bergen M."/>
            <person name="Seifert J."/>
            <person name="Suarez A."/>
        </authorList>
    </citation>
    <scope>NUCLEOTIDE SEQUENCE</scope>
</reference>
<comment type="caution">
    <text evidence="1">The sequence shown here is derived from an EMBL/GenBank/DDBJ whole genome shotgun (WGS) entry which is preliminary data.</text>
</comment>
<dbReference type="EMBL" id="AJWZ01001130">
    <property type="protein sequence ID" value="EKC74755.1"/>
    <property type="molecule type" value="Genomic_DNA"/>
</dbReference>
<name>K1U908_9ZZZZ</name>
<protein>
    <submittedName>
        <fullName evidence="1">Uncharacterized protein</fullName>
    </submittedName>
</protein>
<accession>K1U908</accession>
<gene>
    <name evidence="1" type="ORF">OBE_01689</name>
</gene>
<organism evidence="1">
    <name type="scientific">human gut metagenome</name>
    <dbReference type="NCBI Taxonomy" id="408170"/>
    <lineage>
        <taxon>unclassified sequences</taxon>
        <taxon>metagenomes</taxon>
        <taxon>organismal metagenomes</taxon>
    </lineage>
</organism>
<proteinExistence type="predicted"/>
<sequence length="74" mass="8648">MTAVPWSNIGAVRSFGGELSVNYKHQFSKDWLIDIRGNFTYVENNYDEKDEPRYNYEWEKATGTPMQAMLGIYC</sequence>
<dbReference type="SUPFAM" id="SSF56935">
    <property type="entry name" value="Porins"/>
    <property type="match status" value="1"/>
</dbReference>
<dbReference type="AlphaFoldDB" id="K1U908"/>